<evidence type="ECO:0000256" key="2">
    <source>
        <dbReference type="ARBA" id="ARBA00023015"/>
    </source>
</evidence>
<reference evidence="7" key="1">
    <citation type="journal article" date="2014" name="BMC Genomics">
        <title>Genome sequencing of two Neorhizobium galegae strains reveals a noeT gene responsible for the unusual acetylation of the nodulation factors.</title>
        <authorList>
            <person name="Osterman J."/>
            <person name="Marsh J."/>
            <person name="Laine P.K."/>
            <person name="Zeng Z."/>
            <person name="Alatalo E."/>
            <person name="Sullivan J.T."/>
            <person name="Young J.P."/>
            <person name="Thomas-Oates J."/>
            <person name="Paulin L."/>
            <person name="Lindstrom K."/>
        </authorList>
    </citation>
    <scope>NUCLEOTIDE SEQUENCE [LARGE SCALE GENOMIC DNA]</scope>
    <source>
        <strain evidence="7">HAMBI 540</strain>
    </source>
</reference>
<evidence type="ECO:0000256" key="4">
    <source>
        <dbReference type="ARBA" id="ARBA00023163"/>
    </source>
</evidence>
<sequence>MNLQDIEAFVAVAETGSVSRAAARLNLTQPAMTRRIQSFEIAVGEGLLFNRTVKPAILTALGSHVLEHCRRVLAAVTELEACTTSAADPAGELKIGVAHGLGEIVLSTPLETLRQDFPRLRLQISSNWSVGLIEEVRSGAIDCAVGLLTDDHTVPPGLQRIALGAEQVVVVSASRLPTKRDGSPWRLRDLAEEDWFLNPPGCGCRAALVRSFDRQQLPMRIAAEIFGEDLQLSLLSKVGGLALVPRRLFEHSPHREGRQILSVMDFVIPATVTLVRSAMPRRFDPAVDRLANALTKRLEGSSSDA</sequence>
<evidence type="ECO:0000259" key="5">
    <source>
        <dbReference type="PROSITE" id="PS50931"/>
    </source>
</evidence>
<proteinExistence type="inferred from homology"/>
<dbReference type="Pfam" id="PF03466">
    <property type="entry name" value="LysR_substrate"/>
    <property type="match status" value="1"/>
</dbReference>
<keyword evidence="4" id="KW-0804">Transcription</keyword>
<evidence type="ECO:0000313" key="6">
    <source>
        <dbReference type="EMBL" id="CDN46896.1"/>
    </source>
</evidence>
<dbReference type="Pfam" id="PF00126">
    <property type="entry name" value="HTH_1"/>
    <property type="match status" value="1"/>
</dbReference>
<evidence type="ECO:0000313" key="7">
    <source>
        <dbReference type="Proteomes" id="UP000028181"/>
    </source>
</evidence>
<keyword evidence="7" id="KW-1185">Reference proteome</keyword>
<dbReference type="InterPro" id="IPR000847">
    <property type="entry name" value="LysR_HTH_N"/>
</dbReference>
<dbReference type="OrthoDB" id="9815174at2"/>
<dbReference type="PANTHER" id="PTHR30126:SF39">
    <property type="entry name" value="HTH-TYPE TRANSCRIPTIONAL REGULATOR CYSL"/>
    <property type="match status" value="1"/>
</dbReference>
<protein>
    <submittedName>
        <fullName evidence="6">Transcriptional regulator, LysR family</fullName>
    </submittedName>
</protein>
<dbReference type="Gene3D" id="1.10.10.10">
    <property type="entry name" value="Winged helix-like DNA-binding domain superfamily/Winged helix DNA-binding domain"/>
    <property type="match status" value="1"/>
</dbReference>
<dbReference type="CDD" id="cd05466">
    <property type="entry name" value="PBP2_LTTR_substrate"/>
    <property type="match status" value="1"/>
</dbReference>
<evidence type="ECO:0000256" key="3">
    <source>
        <dbReference type="ARBA" id="ARBA00023125"/>
    </source>
</evidence>
<dbReference type="GO" id="GO:0000976">
    <property type="term" value="F:transcription cis-regulatory region binding"/>
    <property type="evidence" value="ECO:0007669"/>
    <property type="project" value="TreeGrafter"/>
</dbReference>
<dbReference type="SUPFAM" id="SSF53850">
    <property type="entry name" value="Periplasmic binding protein-like II"/>
    <property type="match status" value="1"/>
</dbReference>
<accession>A0A068SMB7</accession>
<name>A0A068SMB7_NEOGA</name>
<dbReference type="GO" id="GO:0003700">
    <property type="term" value="F:DNA-binding transcription factor activity"/>
    <property type="evidence" value="ECO:0007669"/>
    <property type="project" value="InterPro"/>
</dbReference>
<dbReference type="InterPro" id="IPR036388">
    <property type="entry name" value="WH-like_DNA-bd_sf"/>
</dbReference>
<dbReference type="PANTHER" id="PTHR30126">
    <property type="entry name" value="HTH-TYPE TRANSCRIPTIONAL REGULATOR"/>
    <property type="match status" value="1"/>
</dbReference>
<organism evidence="6 7">
    <name type="scientific">Neorhizobium galegae bv. orientalis str. HAMBI 540</name>
    <dbReference type="NCBI Taxonomy" id="1028800"/>
    <lineage>
        <taxon>Bacteria</taxon>
        <taxon>Pseudomonadati</taxon>
        <taxon>Pseudomonadota</taxon>
        <taxon>Alphaproteobacteria</taxon>
        <taxon>Hyphomicrobiales</taxon>
        <taxon>Rhizobiaceae</taxon>
        <taxon>Rhizobium/Agrobacterium group</taxon>
        <taxon>Neorhizobium</taxon>
    </lineage>
</organism>
<gene>
    <name evidence="6" type="ORF">RG540_CH07070</name>
</gene>
<evidence type="ECO:0000256" key="1">
    <source>
        <dbReference type="ARBA" id="ARBA00009437"/>
    </source>
</evidence>
<dbReference type="AlphaFoldDB" id="A0A068SMB7"/>
<dbReference type="Proteomes" id="UP000028181">
    <property type="component" value="Chromosome I"/>
</dbReference>
<dbReference type="HOGENOM" id="CLU_039613_6_5_5"/>
<feature type="domain" description="HTH lysR-type" evidence="5">
    <location>
        <begin position="1"/>
        <end position="59"/>
    </location>
</feature>
<dbReference type="SUPFAM" id="SSF46785">
    <property type="entry name" value="Winged helix' DNA-binding domain"/>
    <property type="match status" value="1"/>
</dbReference>
<dbReference type="KEGG" id="ngg:RG540_CH07070"/>
<dbReference type="PROSITE" id="PS50931">
    <property type="entry name" value="HTH_LYSR"/>
    <property type="match status" value="1"/>
</dbReference>
<comment type="similarity">
    <text evidence="1">Belongs to the LysR transcriptional regulatory family.</text>
</comment>
<dbReference type="PATRIC" id="fig|1028800.3.peg.713"/>
<dbReference type="InterPro" id="IPR036390">
    <property type="entry name" value="WH_DNA-bd_sf"/>
</dbReference>
<dbReference type="EMBL" id="HG938353">
    <property type="protein sequence ID" value="CDN46896.1"/>
    <property type="molecule type" value="Genomic_DNA"/>
</dbReference>
<dbReference type="eggNOG" id="COG0583">
    <property type="taxonomic scope" value="Bacteria"/>
</dbReference>
<dbReference type="Gene3D" id="3.40.190.10">
    <property type="entry name" value="Periplasmic binding protein-like II"/>
    <property type="match status" value="2"/>
</dbReference>
<dbReference type="InterPro" id="IPR005119">
    <property type="entry name" value="LysR_subst-bd"/>
</dbReference>
<keyword evidence="2" id="KW-0805">Transcription regulation</keyword>
<keyword evidence="3" id="KW-0238">DNA-binding</keyword>